<dbReference type="EMBL" id="LMTZ01000098">
    <property type="protein sequence ID" value="KST66258.1"/>
    <property type="molecule type" value="Genomic_DNA"/>
</dbReference>
<evidence type="ECO:0000313" key="4">
    <source>
        <dbReference type="EMBL" id="KST66258.1"/>
    </source>
</evidence>
<feature type="compositionally biased region" description="Polar residues" evidence="3">
    <location>
        <begin position="8"/>
        <end position="18"/>
    </location>
</feature>
<gene>
    <name evidence="2" type="primary">rsfS</name>
    <name evidence="4" type="ORF">BC008_25145</name>
</gene>
<evidence type="ECO:0000256" key="3">
    <source>
        <dbReference type="SAM" id="MobiDB-lite"/>
    </source>
</evidence>
<sequence length="150" mass="17157">MTDYFQANFPSQSTTTTKSEVERQQLEDREISERIAVSIANAASERKAGDILLLKVADVSYLADYFILATGYSNVQVRAIADAVEHTLKTEWQKSPLRTEGKTEGNWILQDYGDVIVHVMMPYEREFYNLEAFWGHAERIELQLSDDEMG</sequence>
<comment type="function">
    <text evidence="2">Functions as a ribosomal silencing factor. Interacts with ribosomal protein uL14 (rplN), blocking formation of intersubunit bridge B8. Prevents association of the 30S and 50S ribosomal subunits and the formation of functional ribosomes, thus repressing translation.</text>
</comment>
<dbReference type="InterPro" id="IPR004394">
    <property type="entry name" value="Iojap/RsfS/C7orf30"/>
</dbReference>
<protein>
    <recommendedName>
        <fullName evidence="2">Ribosomal silencing factor RsfS</fullName>
    </recommendedName>
</protein>
<comment type="subunit">
    <text evidence="2">Interacts with ribosomal protein uL14 (rplN).</text>
</comment>
<accession>A0A0V7ZPF0</accession>
<dbReference type="InterPro" id="IPR043519">
    <property type="entry name" value="NT_sf"/>
</dbReference>
<keyword evidence="2" id="KW-0678">Repressor</keyword>
<comment type="subcellular location">
    <subcellularLocation>
        <location evidence="2">Cytoplasm</location>
    </subcellularLocation>
</comment>
<dbReference type="AlphaFoldDB" id="A0A0V7ZPF0"/>
<comment type="caution">
    <text evidence="4">The sequence shown here is derived from an EMBL/GenBank/DDBJ whole genome shotgun (WGS) entry which is preliminary data.</text>
</comment>
<dbReference type="HAMAP" id="MF_01477">
    <property type="entry name" value="Iojap_RsfS"/>
    <property type="match status" value="1"/>
</dbReference>
<dbReference type="Pfam" id="PF02410">
    <property type="entry name" value="RsfS"/>
    <property type="match status" value="1"/>
</dbReference>
<dbReference type="SUPFAM" id="SSF81301">
    <property type="entry name" value="Nucleotidyltransferase"/>
    <property type="match status" value="1"/>
</dbReference>
<dbReference type="GO" id="GO:0090071">
    <property type="term" value="P:negative regulation of ribosome biogenesis"/>
    <property type="evidence" value="ECO:0007669"/>
    <property type="project" value="UniProtKB-UniRule"/>
</dbReference>
<keyword evidence="5" id="KW-1185">Reference proteome</keyword>
<name>A0A0V7ZPF0_9CYAN</name>
<organism evidence="4 5">
    <name type="scientific">Mastigocoleus testarum BC008</name>
    <dbReference type="NCBI Taxonomy" id="371196"/>
    <lineage>
        <taxon>Bacteria</taxon>
        <taxon>Bacillati</taxon>
        <taxon>Cyanobacteriota</taxon>
        <taxon>Cyanophyceae</taxon>
        <taxon>Nostocales</taxon>
        <taxon>Hapalosiphonaceae</taxon>
        <taxon>Mastigocoleus</taxon>
    </lineage>
</organism>
<dbReference type="GO" id="GO:0043023">
    <property type="term" value="F:ribosomal large subunit binding"/>
    <property type="evidence" value="ECO:0007669"/>
    <property type="project" value="TreeGrafter"/>
</dbReference>
<evidence type="ECO:0000256" key="1">
    <source>
        <dbReference type="ARBA" id="ARBA00010574"/>
    </source>
</evidence>
<dbReference type="GO" id="GO:0017148">
    <property type="term" value="P:negative regulation of translation"/>
    <property type="evidence" value="ECO:0007669"/>
    <property type="project" value="UniProtKB-UniRule"/>
</dbReference>
<keyword evidence="2" id="KW-0810">Translation regulation</keyword>
<dbReference type="GO" id="GO:0042256">
    <property type="term" value="P:cytosolic ribosome assembly"/>
    <property type="evidence" value="ECO:0007669"/>
    <property type="project" value="UniProtKB-UniRule"/>
</dbReference>
<dbReference type="Gene3D" id="3.30.460.10">
    <property type="entry name" value="Beta Polymerase, domain 2"/>
    <property type="match status" value="1"/>
</dbReference>
<feature type="region of interest" description="Disordered" evidence="3">
    <location>
        <begin position="1"/>
        <end position="25"/>
    </location>
</feature>
<reference evidence="4 5" key="1">
    <citation type="journal article" date="2015" name="Genome Announc.">
        <title>Draft Genome of the Euendolithic (true boring) Cyanobacterium Mastigocoleus testarum strain BC008.</title>
        <authorList>
            <person name="Guida B.S."/>
            <person name="Garcia-Pichel F."/>
        </authorList>
    </citation>
    <scope>NUCLEOTIDE SEQUENCE [LARGE SCALE GENOMIC DNA]</scope>
    <source>
        <strain evidence="4 5">BC008</strain>
    </source>
</reference>
<keyword evidence="2" id="KW-0963">Cytoplasm</keyword>
<dbReference type="PANTHER" id="PTHR21043">
    <property type="entry name" value="IOJAP SUPERFAMILY ORTHOLOG"/>
    <property type="match status" value="1"/>
</dbReference>
<dbReference type="PANTHER" id="PTHR21043:SF0">
    <property type="entry name" value="MITOCHONDRIAL ASSEMBLY OF RIBOSOMAL LARGE SUBUNIT PROTEIN 1"/>
    <property type="match status" value="1"/>
</dbReference>
<dbReference type="Proteomes" id="UP000053372">
    <property type="component" value="Unassembled WGS sequence"/>
</dbReference>
<dbReference type="NCBIfam" id="TIGR00090">
    <property type="entry name" value="rsfS_iojap_ybeB"/>
    <property type="match status" value="1"/>
</dbReference>
<dbReference type="RefSeq" id="WP_027840609.1">
    <property type="nucleotide sequence ID" value="NZ_LMTZ01000098.1"/>
</dbReference>
<evidence type="ECO:0000256" key="2">
    <source>
        <dbReference type="HAMAP-Rule" id="MF_01477"/>
    </source>
</evidence>
<proteinExistence type="inferred from homology"/>
<dbReference type="GO" id="GO:0005737">
    <property type="term" value="C:cytoplasm"/>
    <property type="evidence" value="ECO:0007669"/>
    <property type="project" value="UniProtKB-SubCell"/>
</dbReference>
<evidence type="ECO:0000313" key="5">
    <source>
        <dbReference type="Proteomes" id="UP000053372"/>
    </source>
</evidence>
<comment type="similarity">
    <text evidence="1 2">Belongs to the Iojap/RsfS family.</text>
</comment>
<dbReference type="OrthoDB" id="9793681at2"/>